<proteinExistence type="predicted"/>
<dbReference type="KEGG" id="xdi:EZH22_24505"/>
<gene>
    <name evidence="1" type="ORF">EZH22_24505</name>
</gene>
<organism evidence="1 2">
    <name type="scientific">Xanthobacter dioxanivorans</name>
    <dbReference type="NCBI Taxonomy" id="2528964"/>
    <lineage>
        <taxon>Bacteria</taxon>
        <taxon>Pseudomonadati</taxon>
        <taxon>Pseudomonadota</taxon>
        <taxon>Alphaproteobacteria</taxon>
        <taxon>Hyphomicrobiales</taxon>
        <taxon>Xanthobacteraceae</taxon>
        <taxon>Xanthobacter</taxon>
    </lineage>
</organism>
<accession>A0A974SHX0</accession>
<protein>
    <submittedName>
        <fullName evidence="1">Uncharacterized protein</fullName>
    </submittedName>
</protein>
<reference evidence="1 2" key="1">
    <citation type="submission" date="2020-10" db="EMBL/GenBank/DDBJ databases">
        <title>Degradation of 1,4-Dioxane by Xanthobacter sp. YN2, via a Novel Group-2 Soluble Di-Iron Monooxygenase.</title>
        <authorList>
            <person name="Ma F."/>
            <person name="Wang Y."/>
            <person name="Yang J."/>
            <person name="Guo H."/>
            <person name="Su D."/>
            <person name="Yu L."/>
        </authorList>
    </citation>
    <scope>NUCLEOTIDE SEQUENCE [LARGE SCALE GENOMIC DNA]</scope>
    <source>
        <strain evidence="1 2">YN2</strain>
    </source>
</reference>
<sequence length="48" mass="5406">MEAAWKVVENGERLPPAKRALLREGVKKGISFLKEWAETARQRQGAAK</sequence>
<dbReference type="Proteomes" id="UP000596427">
    <property type="component" value="Chromosome"/>
</dbReference>
<keyword evidence="2" id="KW-1185">Reference proteome</keyword>
<dbReference type="EMBL" id="CP063362">
    <property type="protein sequence ID" value="QRG06115.1"/>
    <property type="molecule type" value="Genomic_DNA"/>
</dbReference>
<name>A0A974SHX0_9HYPH</name>
<dbReference type="AlphaFoldDB" id="A0A974SHX0"/>
<evidence type="ECO:0000313" key="2">
    <source>
        <dbReference type="Proteomes" id="UP000596427"/>
    </source>
</evidence>
<evidence type="ECO:0000313" key="1">
    <source>
        <dbReference type="EMBL" id="QRG06115.1"/>
    </source>
</evidence>